<dbReference type="InterPro" id="IPR013783">
    <property type="entry name" value="Ig-like_fold"/>
</dbReference>
<dbReference type="NCBIfam" id="TIGR04131">
    <property type="entry name" value="Bac_Flav_CTERM"/>
    <property type="match status" value="1"/>
</dbReference>
<evidence type="ECO:0000313" key="3">
    <source>
        <dbReference type="Proteomes" id="UP001597480"/>
    </source>
</evidence>
<name>A0ABW5NU34_9FLAO</name>
<accession>A0ABW5NU34</accession>
<protein>
    <submittedName>
        <fullName evidence="2">Gliding motility-associated C-terminal domain-containing protein</fullName>
    </submittedName>
</protein>
<organism evidence="2 3">
    <name type="scientific">Flavobacterium suzhouense</name>
    <dbReference type="NCBI Taxonomy" id="1529638"/>
    <lineage>
        <taxon>Bacteria</taxon>
        <taxon>Pseudomonadati</taxon>
        <taxon>Bacteroidota</taxon>
        <taxon>Flavobacteriia</taxon>
        <taxon>Flavobacteriales</taxon>
        <taxon>Flavobacteriaceae</taxon>
        <taxon>Flavobacterium</taxon>
    </lineage>
</organism>
<dbReference type="Proteomes" id="UP001597480">
    <property type="component" value="Unassembled WGS sequence"/>
</dbReference>
<dbReference type="Gene3D" id="2.60.40.10">
    <property type="entry name" value="Immunoglobulins"/>
    <property type="match status" value="3"/>
</dbReference>
<evidence type="ECO:0000313" key="2">
    <source>
        <dbReference type="EMBL" id="MFD2601342.1"/>
    </source>
</evidence>
<feature type="signal peptide" evidence="1">
    <location>
        <begin position="1"/>
        <end position="25"/>
    </location>
</feature>
<dbReference type="RefSeq" id="WP_379819927.1">
    <property type="nucleotide sequence ID" value="NZ_JBHUMD010000005.1"/>
</dbReference>
<evidence type="ECO:0000256" key="1">
    <source>
        <dbReference type="SAM" id="SignalP"/>
    </source>
</evidence>
<feature type="chain" id="PRO_5045458755" evidence="1">
    <location>
        <begin position="26"/>
        <end position="1414"/>
    </location>
</feature>
<comment type="caution">
    <text evidence="2">The sequence shown here is derived from an EMBL/GenBank/DDBJ whole genome shotgun (WGS) entry which is preliminary data.</text>
</comment>
<keyword evidence="3" id="KW-1185">Reference proteome</keyword>
<dbReference type="EMBL" id="JBHUMD010000005">
    <property type="protein sequence ID" value="MFD2601342.1"/>
    <property type="molecule type" value="Genomic_DNA"/>
</dbReference>
<reference evidence="3" key="1">
    <citation type="journal article" date="2019" name="Int. J. Syst. Evol. Microbiol.">
        <title>The Global Catalogue of Microorganisms (GCM) 10K type strain sequencing project: providing services to taxonomists for standard genome sequencing and annotation.</title>
        <authorList>
            <consortium name="The Broad Institute Genomics Platform"/>
            <consortium name="The Broad Institute Genome Sequencing Center for Infectious Disease"/>
            <person name="Wu L."/>
            <person name="Ma J."/>
        </authorList>
    </citation>
    <scope>NUCLEOTIDE SEQUENCE [LARGE SCALE GENOMIC DNA]</scope>
    <source>
        <strain evidence="3">KCTC 42107</strain>
    </source>
</reference>
<keyword evidence="1" id="KW-0732">Signal</keyword>
<dbReference type="InterPro" id="IPR026341">
    <property type="entry name" value="T9SS_type_B"/>
</dbReference>
<gene>
    <name evidence="2" type="ORF">ACFSR3_04675</name>
</gene>
<proteinExistence type="predicted"/>
<sequence length="1414" mass="150618">MTEKLPSYRLLLNVIILFFSLSAFAQLPAFNFTVTKTDETCLNNGVLNFAVSGLQPGATVTYKVYLLPDTVNDVITTTSTTVPGRTSGNYTIVATQSLNGQTSTNTQSITINNLIVPLTYGFTVTNSRCGNDGAITLTATSGYPSTYEIIAGPVIKPPQASNVLTGLPAGLYSVRVTDTCGEAVVVSITVTQSTTGIIILDPDFSDIPELPGCNTITVLNHIGASQPNIIFFPITVQYTVYPPGGGTPIVTTLSNVMTSDLSFDMPFYNNQQYSYSIKITDACGNIFTKNLMAINQQYSVQVLDEVEGCGNNFFSLQVANFVGPVNVTFTSSPAGFTPSALNINHPNFDVPVIEYGGDGAYAPEGDYTAVVVDACGRSVTLNFTLNDDDLDEPQVTGDMAACGGDGSIGISFPDREVDSVILTSAPAGYPGPFPLDVSAGIDADGFFNMVDIPPGTYVFVVTDECGNEYDVVREVTSGASSDNLTVLHRAGCALGYGSVRIASSLGLTGLVITAAPTSFGQTLPYNASVNVASDGRFYMNSLPAGNYTVQGTNICGQVLTLNFVVSGYGMSVNTVDVAKHCGSFDLFLQHVSNGNYVPGYFLQRLDPVTGHWEHPDTGVDFVEGTAVNSLNSLPLGNNQTALSLVYTGEFRVIKTFFVYDNGSIANIRCYHVLHTFNFGGGPEIIDAYSFPCANGLTEVAVIADGIPPLTYSITTKDGQPFTVNNGQSNLFTGLESATYNFRLTDVCGNIRNILLDIDALDPITIQAEGFCEGEDSKLFVPEFTFLDYKWFKEGAPGVVLSTTGTLNFPDYESATDGGVYHLSVTSDNPLSCMNQELSFSLLENTLPNAGQDTTTQFCNNGEPTDLRSFLEGGIVTNGDWEDVNNTGMLTNHTLTTAGLPEGTYQFRYIVSGLCNLSDDAILTLEVKDIPQAPSINMVSPICEGGNLQLGTTAVAGATYQWNGPNGFTSALETVLINAVSLDNAGTYTLSATINGCTSAVSSVDVVINPLPKAGDDATVPLCNEGNAVDLVSYLSGSFDGNGVWEDVNGTGALTGSNFATTEITEGTYQFRYVVTNVCNDTDDAIIEIQLKNIPDAPVLNPVAPVCEGTDIQLSADTVANAVYQWTGPNGFTSAEQNPLIAAAGIQASGDYSLSVLVNGCASDVTIVPVTVNPTPQFMIEGNTELCEGQTSLLTVMPANFNGTTASYQWYLEGNLLGETSANLSISQIGNYEVIVDNATCTASREIAVVVNDNPFELELGSGCMNYDYMLWVENISDINGATVVWTGPQNFNFIGLQANITNKPEGDYTAIVTNDEGCTATATITIDNTSCIIPKGVSPNGDGLNDTFDLSNLDVVELKIFNRYGLKVYEAHNYLNEWHGQSDKGTLPTGTYYYMITLSAGKQVTGWVYLQREE</sequence>
<dbReference type="Pfam" id="PF13585">
    <property type="entry name" value="CHU_C"/>
    <property type="match status" value="1"/>
</dbReference>